<dbReference type="EMBL" id="UINC01199527">
    <property type="protein sequence ID" value="SVE18002.1"/>
    <property type="molecule type" value="Genomic_DNA"/>
</dbReference>
<name>A0A383BDG6_9ZZZZ</name>
<feature type="domain" description="Virulence factor" evidence="1">
    <location>
        <begin position="9"/>
        <end position="92"/>
    </location>
</feature>
<organism evidence="2">
    <name type="scientific">marine metagenome</name>
    <dbReference type="NCBI Taxonomy" id="408172"/>
    <lineage>
        <taxon>unclassified sequences</taxon>
        <taxon>metagenomes</taxon>
        <taxon>ecological metagenomes</taxon>
    </lineage>
</organism>
<accession>A0A383BDG6</accession>
<dbReference type="AlphaFoldDB" id="A0A383BDG6"/>
<dbReference type="InterPro" id="IPR025989">
    <property type="entry name" value="Virulence_F_dom"/>
</dbReference>
<protein>
    <recommendedName>
        <fullName evidence="1">Virulence factor domain-containing protein</fullName>
    </recommendedName>
</protein>
<gene>
    <name evidence="2" type="ORF">METZ01_LOCUS470856</name>
</gene>
<evidence type="ECO:0000313" key="2">
    <source>
        <dbReference type="EMBL" id="SVE18002.1"/>
    </source>
</evidence>
<dbReference type="Pfam" id="PF13769">
    <property type="entry name" value="Virulence_fact"/>
    <property type="match status" value="1"/>
</dbReference>
<sequence>MAAKIVTIYWRDIPAQITAQQGRTRERALLDARFQHAIDRAAMVAGCTDTNSYVAEWRREDGNCNGDLAASVAAEVARIDAEYPTERLERLVGASGFDQAG</sequence>
<evidence type="ECO:0000259" key="1">
    <source>
        <dbReference type="Pfam" id="PF13769"/>
    </source>
</evidence>
<reference evidence="2" key="1">
    <citation type="submission" date="2018-05" db="EMBL/GenBank/DDBJ databases">
        <authorList>
            <person name="Lanie J.A."/>
            <person name="Ng W.-L."/>
            <person name="Kazmierczak K.M."/>
            <person name="Andrzejewski T.M."/>
            <person name="Davidsen T.M."/>
            <person name="Wayne K.J."/>
            <person name="Tettelin H."/>
            <person name="Glass J.I."/>
            <person name="Rusch D."/>
            <person name="Podicherti R."/>
            <person name="Tsui H.-C.T."/>
            <person name="Winkler M.E."/>
        </authorList>
    </citation>
    <scope>NUCLEOTIDE SEQUENCE</scope>
</reference>
<proteinExistence type="predicted"/>